<organism evidence="2 3">
    <name type="scientific">Plasmodium gonderi</name>
    <dbReference type="NCBI Taxonomy" id="77519"/>
    <lineage>
        <taxon>Eukaryota</taxon>
        <taxon>Sar</taxon>
        <taxon>Alveolata</taxon>
        <taxon>Apicomplexa</taxon>
        <taxon>Aconoidasida</taxon>
        <taxon>Haemosporida</taxon>
        <taxon>Plasmodiidae</taxon>
        <taxon>Plasmodium</taxon>
        <taxon>Plasmodium (Plasmodium)</taxon>
    </lineage>
</organism>
<sequence length="354" mass="41827">MTESKASKSYMVLPSKAFYEELNSEVTVKVEQQWEKIKDLILQYPKVKDICDKLKRNLDSMDIKPQSDLINKKRCYDLNYWLLEEVSNKLNIKEDHPDFYDIIDKIHIVWKDINNGLIYKSNICMPDSTLMDMEVLKQFKELFDYVEDYKTNLVEAIYRTSSACEKNIGYLNRIIPMYYANKSFCTNPETNICNKYIDNYEEYDPKNIGKYLKWTDVFWKIMMYPCYQKVIKISLSAQTQPQRVDVKYRAPKKVETSVVAPLPISEPYVQDQVTKESKNSPTNHFLIILIVFTLGQLLAFLLLYKKTHDAHQRKNKKKTWNNDFHEDVLLIGDTDSLQSDNSQDSSYILQYQSF</sequence>
<comment type="caution">
    <text evidence="2">The sequence shown here is derived from an EMBL/GenBank/DDBJ whole genome shotgun (WGS) entry which is preliminary data.</text>
</comment>
<keyword evidence="1" id="KW-0812">Transmembrane</keyword>
<feature type="transmembrane region" description="Helical" evidence="1">
    <location>
        <begin position="285"/>
        <end position="304"/>
    </location>
</feature>
<evidence type="ECO:0000313" key="3">
    <source>
        <dbReference type="Proteomes" id="UP000195521"/>
    </source>
</evidence>
<dbReference type="Proteomes" id="UP000195521">
    <property type="component" value="Unassembled WGS sequence"/>
</dbReference>
<dbReference type="GeneID" id="39746800"/>
<keyword evidence="1" id="KW-1133">Transmembrane helix</keyword>
<evidence type="ECO:0000313" key="2">
    <source>
        <dbReference type="EMBL" id="GAW80087.1"/>
    </source>
</evidence>
<dbReference type="AlphaFoldDB" id="A0A1Y1JFV2"/>
<keyword evidence="1" id="KW-0472">Membrane</keyword>
<protein>
    <submittedName>
        <fullName evidence="2">Variable surface protein</fullName>
    </submittedName>
</protein>
<keyword evidence="3" id="KW-1185">Reference proteome</keyword>
<accession>A0A1Y1JFV2</accession>
<reference evidence="3" key="1">
    <citation type="submission" date="2017-04" db="EMBL/GenBank/DDBJ databases">
        <title>Plasmodium gonderi genome.</title>
        <authorList>
            <person name="Arisue N."/>
            <person name="Honma H."/>
            <person name="Kawai S."/>
            <person name="Tougan T."/>
            <person name="Tanabe K."/>
            <person name="Horii T."/>
        </authorList>
    </citation>
    <scope>NUCLEOTIDE SEQUENCE [LARGE SCALE GENOMIC DNA]</scope>
    <source>
        <strain evidence="3">ATCC 30045</strain>
    </source>
</reference>
<proteinExistence type="predicted"/>
<name>A0A1Y1JFV2_PLAGO</name>
<dbReference type="EMBL" id="BDQF01000008">
    <property type="protein sequence ID" value="GAW80087.1"/>
    <property type="molecule type" value="Genomic_DNA"/>
</dbReference>
<gene>
    <name evidence="2" type="ORF">PGO_070020</name>
</gene>
<dbReference type="Pfam" id="PF05795">
    <property type="entry name" value="Plasmodium_Vir"/>
    <property type="match status" value="1"/>
</dbReference>
<dbReference type="InterPro" id="IPR008780">
    <property type="entry name" value="Plasmodium_Vir"/>
</dbReference>
<dbReference type="OrthoDB" id="10482893at2759"/>
<dbReference type="RefSeq" id="XP_028542676.1">
    <property type="nucleotide sequence ID" value="XM_028686875.1"/>
</dbReference>
<evidence type="ECO:0000256" key="1">
    <source>
        <dbReference type="SAM" id="Phobius"/>
    </source>
</evidence>